<feature type="domain" description="BIG2" evidence="2">
    <location>
        <begin position="137"/>
        <end position="217"/>
    </location>
</feature>
<sequence>MSHVKQAFSARVIRTWASAGLSLLLILSAFAGIASAAEDTVTGFTFETTPSSPSLYVGETYELQTNATFLSPAGVTTKKDVTTDASWSSSNSTVIKVENGVLTGVTSGDAVIKAQYKGYTLTIKFTSSYKYDSLTLEDTNGNAAADAANVELGQSIVFGLTAKKSGFEDFTATNDAVWTSSDTAIATVKAGHVTLVSLGETTITAAYKGKTDSIKLKVASPYQSFTISPDTLMELILGNAPETVTASGILTSTGSAPTPAPSDIKWTSANTAVATVDNGTVTPVGSGTTTITAYHLGASTSISVVVRPAFEAMRISPKEEQHLSLKGSPAAFTLTVVGSDEQPEDVSTAASWTSSNVFAATVSVDNGKVLVTPKGVGTTTIKASYKGVSQQVNVTVYPTVSMLTAASDKVSAFLNEAVTLPKITAKTLADESIDVSGLVTWKSSNTDIVNLVDGKWTANKAGTTLLTAEIDTNKSVSVTVTVYQKPLVLTADKTSQSIVIGKEVKLPTIKVTYEDGSEEDVTNAVTWKSSSSNLLLKALNMRGLVVSNVTLTGTYLGKSITIRVAIEEEITKLFVDASSVVLNPNRTKTLKVTGVYKSGKSVSLSSKMDWTMTPETVASIKGSTIKGLTEGTAKLEGSYQDKSVQITVSVVPKLKKLTLNSKSFTMNAADKGTIKVTAEYENGKTIDVSGSAVWSSSNDKAVTVDHGAVTGIAKGSAAIKAAFGGKSISIRITIK</sequence>
<name>A0ABW0W8S2_9BACL</name>
<evidence type="ECO:0000259" key="2">
    <source>
        <dbReference type="SMART" id="SM00635"/>
    </source>
</evidence>
<comment type="caution">
    <text evidence="3">The sequence shown here is derived from an EMBL/GenBank/DDBJ whole genome shotgun (WGS) entry which is preliminary data.</text>
</comment>
<dbReference type="SMART" id="SM00635">
    <property type="entry name" value="BID_2"/>
    <property type="match status" value="7"/>
</dbReference>
<feature type="signal peptide" evidence="1">
    <location>
        <begin position="1"/>
        <end position="36"/>
    </location>
</feature>
<organism evidence="3 4">
    <name type="scientific">Paenibacillus solisilvae</name>
    <dbReference type="NCBI Taxonomy" id="2486751"/>
    <lineage>
        <taxon>Bacteria</taxon>
        <taxon>Bacillati</taxon>
        <taxon>Bacillota</taxon>
        <taxon>Bacilli</taxon>
        <taxon>Bacillales</taxon>
        <taxon>Paenibacillaceae</taxon>
        <taxon>Paenibacillus</taxon>
    </lineage>
</organism>
<proteinExistence type="predicted"/>
<feature type="chain" id="PRO_5046871840" evidence="1">
    <location>
        <begin position="37"/>
        <end position="735"/>
    </location>
</feature>
<dbReference type="EMBL" id="JBHSOW010000115">
    <property type="protein sequence ID" value="MFC5653104.1"/>
    <property type="molecule type" value="Genomic_DNA"/>
</dbReference>
<evidence type="ECO:0000313" key="4">
    <source>
        <dbReference type="Proteomes" id="UP001596047"/>
    </source>
</evidence>
<feature type="domain" description="BIG2" evidence="2">
    <location>
        <begin position="569"/>
        <end position="649"/>
    </location>
</feature>
<protein>
    <submittedName>
        <fullName evidence="3">Ig-like domain-containing protein</fullName>
    </submittedName>
</protein>
<evidence type="ECO:0000313" key="3">
    <source>
        <dbReference type="EMBL" id="MFC5653104.1"/>
    </source>
</evidence>
<dbReference type="Gene3D" id="2.60.40.1080">
    <property type="match status" value="8"/>
</dbReference>
<reference evidence="4" key="1">
    <citation type="journal article" date="2019" name="Int. J. Syst. Evol. Microbiol.">
        <title>The Global Catalogue of Microorganisms (GCM) 10K type strain sequencing project: providing services to taxonomists for standard genome sequencing and annotation.</title>
        <authorList>
            <consortium name="The Broad Institute Genomics Platform"/>
            <consortium name="The Broad Institute Genome Sequencing Center for Infectious Disease"/>
            <person name="Wu L."/>
            <person name="Ma J."/>
        </authorList>
    </citation>
    <scope>NUCLEOTIDE SEQUENCE [LARGE SCALE GENOMIC DNA]</scope>
    <source>
        <strain evidence="4">CGMCC 1.3240</strain>
    </source>
</reference>
<feature type="domain" description="BIG2" evidence="2">
    <location>
        <begin position="653"/>
        <end position="733"/>
    </location>
</feature>
<dbReference type="Proteomes" id="UP001596047">
    <property type="component" value="Unassembled WGS sequence"/>
</dbReference>
<dbReference type="SUPFAM" id="SSF49373">
    <property type="entry name" value="Invasin/intimin cell-adhesion fragments"/>
    <property type="match status" value="6"/>
</dbReference>
<dbReference type="RefSeq" id="WP_379191759.1">
    <property type="nucleotide sequence ID" value="NZ_JBHSOW010000115.1"/>
</dbReference>
<dbReference type="Pfam" id="PF02368">
    <property type="entry name" value="Big_2"/>
    <property type="match status" value="1"/>
</dbReference>
<feature type="domain" description="BIG2" evidence="2">
    <location>
        <begin position="406"/>
        <end position="480"/>
    </location>
</feature>
<accession>A0ABW0W8S2</accession>
<keyword evidence="4" id="KW-1185">Reference proteome</keyword>
<feature type="domain" description="BIG2" evidence="2">
    <location>
        <begin position="40"/>
        <end position="126"/>
    </location>
</feature>
<dbReference type="InterPro" id="IPR008964">
    <property type="entry name" value="Invasin/intimin_cell_adhesion"/>
</dbReference>
<feature type="domain" description="BIG2" evidence="2">
    <location>
        <begin position="309"/>
        <end position="395"/>
    </location>
</feature>
<dbReference type="InterPro" id="IPR003343">
    <property type="entry name" value="Big_2"/>
</dbReference>
<feature type="domain" description="BIG2" evidence="2">
    <location>
        <begin position="229"/>
        <end position="305"/>
    </location>
</feature>
<keyword evidence="1" id="KW-0732">Signal</keyword>
<gene>
    <name evidence="3" type="ORF">ACFPYJ_29140</name>
</gene>
<evidence type="ECO:0000256" key="1">
    <source>
        <dbReference type="SAM" id="SignalP"/>
    </source>
</evidence>